<dbReference type="Proteomes" id="UP000467841">
    <property type="component" value="Unassembled WGS sequence"/>
</dbReference>
<keyword evidence="3" id="KW-1185">Reference proteome</keyword>
<organism evidence="2 3">
    <name type="scientific">Microthlaspi erraticum</name>
    <dbReference type="NCBI Taxonomy" id="1685480"/>
    <lineage>
        <taxon>Eukaryota</taxon>
        <taxon>Viridiplantae</taxon>
        <taxon>Streptophyta</taxon>
        <taxon>Embryophyta</taxon>
        <taxon>Tracheophyta</taxon>
        <taxon>Spermatophyta</taxon>
        <taxon>Magnoliopsida</taxon>
        <taxon>eudicotyledons</taxon>
        <taxon>Gunneridae</taxon>
        <taxon>Pentapetalae</taxon>
        <taxon>rosids</taxon>
        <taxon>malvids</taxon>
        <taxon>Brassicales</taxon>
        <taxon>Brassicaceae</taxon>
        <taxon>Coluteocarpeae</taxon>
        <taxon>Microthlaspi</taxon>
    </lineage>
</organism>
<dbReference type="OrthoDB" id="1023621at2759"/>
<evidence type="ECO:0000313" key="2">
    <source>
        <dbReference type="EMBL" id="CAA7060753.1"/>
    </source>
</evidence>
<feature type="compositionally biased region" description="Basic and acidic residues" evidence="1">
    <location>
        <begin position="43"/>
        <end position="69"/>
    </location>
</feature>
<accession>A0A6D2L8H7</accession>
<dbReference type="EMBL" id="CACVBM020001831">
    <property type="protein sequence ID" value="CAA7060753.1"/>
    <property type="molecule type" value="Genomic_DNA"/>
</dbReference>
<evidence type="ECO:0000256" key="1">
    <source>
        <dbReference type="SAM" id="MobiDB-lite"/>
    </source>
</evidence>
<sequence length="104" mass="11680">MGRLWRSNCSLEKRPQRRTGPKFPGKGAQRGPNRAVNSSKAKYGRETDSEQVPRGKDEKDFEKRVKECLKLSGGKRMGPAMRPGRMRSGAIRSADRFGAWTDAD</sequence>
<protein>
    <submittedName>
        <fullName evidence="2">Uncharacterized protein</fullName>
    </submittedName>
</protein>
<dbReference type="AlphaFoldDB" id="A0A6D2L8H7"/>
<reference evidence="2" key="1">
    <citation type="submission" date="2020-01" db="EMBL/GenBank/DDBJ databases">
        <authorList>
            <person name="Mishra B."/>
        </authorList>
    </citation>
    <scope>NUCLEOTIDE SEQUENCE [LARGE SCALE GENOMIC DNA]</scope>
</reference>
<feature type="region of interest" description="Disordered" evidence="1">
    <location>
        <begin position="1"/>
        <end position="104"/>
    </location>
</feature>
<evidence type="ECO:0000313" key="3">
    <source>
        <dbReference type="Proteomes" id="UP000467841"/>
    </source>
</evidence>
<feature type="compositionally biased region" description="Low complexity" evidence="1">
    <location>
        <begin position="77"/>
        <end position="87"/>
    </location>
</feature>
<gene>
    <name evidence="2" type="ORF">MERR_LOCUS47989</name>
</gene>
<name>A0A6D2L8H7_9BRAS</name>
<proteinExistence type="predicted"/>
<comment type="caution">
    <text evidence="2">The sequence shown here is derived from an EMBL/GenBank/DDBJ whole genome shotgun (WGS) entry which is preliminary data.</text>
</comment>